<name>A0ABS3Y8C5_9BACT</name>
<accession>A0ABS3Y8C5</accession>
<dbReference type="EMBL" id="JAGHKP010000001">
    <property type="protein sequence ID" value="MBO9150927.1"/>
    <property type="molecule type" value="Genomic_DNA"/>
</dbReference>
<gene>
    <name evidence="3" type="ORF">J7I43_01800</name>
</gene>
<evidence type="ECO:0008006" key="5">
    <source>
        <dbReference type="Google" id="ProtNLM"/>
    </source>
</evidence>
<comment type="caution">
    <text evidence="3">The sequence shown here is derived from an EMBL/GenBank/DDBJ whole genome shotgun (WGS) entry which is preliminary data.</text>
</comment>
<evidence type="ECO:0000256" key="2">
    <source>
        <dbReference type="SAM" id="SignalP"/>
    </source>
</evidence>
<proteinExistence type="predicted"/>
<feature type="region of interest" description="Disordered" evidence="1">
    <location>
        <begin position="197"/>
        <end position="218"/>
    </location>
</feature>
<feature type="signal peptide" evidence="2">
    <location>
        <begin position="1"/>
        <end position="19"/>
    </location>
</feature>
<evidence type="ECO:0000313" key="3">
    <source>
        <dbReference type="EMBL" id="MBO9150927.1"/>
    </source>
</evidence>
<protein>
    <recommendedName>
        <fullName evidence="5">DUF4890 domain-containing protein</fullName>
    </recommendedName>
</protein>
<reference evidence="4" key="1">
    <citation type="submission" date="2021-03" db="EMBL/GenBank/DDBJ databases">
        <title>Assistant Professor.</title>
        <authorList>
            <person name="Huq M.A."/>
        </authorList>
    </citation>
    <scope>NUCLEOTIDE SEQUENCE [LARGE SCALE GENOMIC DNA]</scope>
    <source>
        <strain evidence="4">MAH-28</strain>
    </source>
</reference>
<keyword evidence="4" id="KW-1185">Reference proteome</keyword>
<keyword evidence="2" id="KW-0732">Signal</keyword>
<dbReference type="RefSeq" id="WP_209142629.1">
    <property type="nucleotide sequence ID" value="NZ_JAGHKP010000001.1"/>
</dbReference>
<evidence type="ECO:0000256" key="1">
    <source>
        <dbReference type="SAM" id="MobiDB-lite"/>
    </source>
</evidence>
<evidence type="ECO:0000313" key="4">
    <source>
        <dbReference type="Proteomes" id="UP000679126"/>
    </source>
</evidence>
<feature type="chain" id="PRO_5047369407" description="DUF4890 domain-containing protein" evidence="2">
    <location>
        <begin position="20"/>
        <end position="218"/>
    </location>
</feature>
<dbReference type="Proteomes" id="UP000679126">
    <property type="component" value="Unassembled WGS sequence"/>
</dbReference>
<sequence>MKQTLLLIFLAFAAHSGFAQDSVRTKKYVRQNADLKLNEKQSQAMRDINKSYMGSVQDIRKNKSLSREDQKSKLDALQTERSGKIKNVLDADQYAKWQQNREQTMARAGHYKHKAGKKGKRPHEIPAKELGLTDSQGQELKAINKEYMTKAMALKGLDKEEKTAKMKALKDERQQKIKTALGDESYSKYEAWEKERAKSWKDGMKKRKKAPAAPAENL</sequence>
<organism evidence="3 4">
    <name type="scientific">Chitinophaga chungangae</name>
    <dbReference type="NCBI Taxonomy" id="2821488"/>
    <lineage>
        <taxon>Bacteria</taxon>
        <taxon>Pseudomonadati</taxon>
        <taxon>Bacteroidota</taxon>
        <taxon>Chitinophagia</taxon>
        <taxon>Chitinophagales</taxon>
        <taxon>Chitinophagaceae</taxon>
        <taxon>Chitinophaga</taxon>
    </lineage>
</organism>